<organism evidence="3 4">
    <name type="scientific">Botryotinia narcissicola</name>
    <dbReference type="NCBI Taxonomy" id="278944"/>
    <lineage>
        <taxon>Eukaryota</taxon>
        <taxon>Fungi</taxon>
        <taxon>Dikarya</taxon>
        <taxon>Ascomycota</taxon>
        <taxon>Pezizomycotina</taxon>
        <taxon>Leotiomycetes</taxon>
        <taxon>Helotiales</taxon>
        <taxon>Sclerotiniaceae</taxon>
        <taxon>Botryotinia</taxon>
    </lineage>
</organism>
<feature type="compositionally biased region" description="Low complexity" evidence="1">
    <location>
        <begin position="85"/>
        <end position="99"/>
    </location>
</feature>
<feature type="region of interest" description="Disordered" evidence="1">
    <location>
        <begin position="335"/>
        <end position="358"/>
    </location>
</feature>
<protein>
    <submittedName>
        <fullName evidence="3">Uncharacterized protein</fullName>
    </submittedName>
</protein>
<dbReference type="Proteomes" id="UP000297452">
    <property type="component" value="Unassembled WGS sequence"/>
</dbReference>
<feature type="compositionally biased region" description="Low complexity" evidence="1">
    <location>
        <begin position="1"/>
        <end position="71"/>
    </location>
</feature>
<feature type="compositionally biased region" description="Basic and acidic residues" evidence="1">
    <location>
        <begin position="335"/>
        <end position="351"/>
    </location>
</feature>
<evidence type="ECO:0000256" key="2">
    <source>
        <dbReference type="SAM" id="Phobius"/>
    </source>
</evidence>
<accession>A0A4Z1HF82</accession>
<feature type="transmembrane region" description="Helical" evidence="2">
    <location>
        <begin position="152"/>
        <end position="174"/>
    </location>
</feature>
<evidence type="ECO:0000256" key="1">
    <source>
        <dbReference type="SAM" id="MobiDB-lite"/>
    </source>
</evidence>
<keyword evidence="2" id="KW-0472">Membrane</keyword>
<feature type="compositionally biased region" description="Pro residues" evidence="1">
    <location>
        <begin position="72"/>
        <end position="84"/>
    </location>
</feature>
<keyword evidence="4" id="KW-1185">Reference proteome</keyword>
<comment type="caution">
    <text evidence="3">The sequence shown here is derived from an EMBL/GenBank/DDBJ whole genome shotgun (WGS) entry which is preliminary data.</text>
</comment>
<dbReference type="AlphaFoldDB" id="A0A4Z1HF82"/>
<feature type="compositionally biased region" description="Polar residues" evidence="1">
    <location>
        <begin position="101"/>
        <end position="110"/>
    </location>
</feature>
<evidence type="ECO:0000313" key="4">
    <source>
        <dbReference type="Proteomes" id="UP000297452"/>
    </source>
</evidence>
<reference evidence="3 4" key="1">
    <citation type="submission" date="2017-12" db="EMBL/GenBank/DDBJ databases">
        <title>Comparative genomics of Botrytis spp.</title>
        <authorList>
            <person name="Valero-Jimenez C.A."/>
            <person name="Tapia P."/>
            <person name="Veloso J."/>
            <person name="Silva-Moreno E."/>
            <person name="Staats M."/>
            <person name="Valdes J.H."/>
            <person name="Van Kan J.A.L."/>
        </authorList>
    </citation>
    <scope>NUCLEOTIDE SEQUENCE [LARGE SCALE GENOMIC DNA]</scope>
    <source>
        <strain evidence="3 4">MUCL2120</strain>
    </source>
</reference>
<feature type="compositionally biased region" description="Low complexity" evidence="1">
    <location>
        <begin position="196"/>
        <end position="209"/>
    </location>
</feature>
<feature type="region of interest" description="Disordered" evidence="1">
    <location>
        <begin position="242"/>
        <end position="276"/>
    </location>
</feature>
<feature type="compositionally biased region" description="Low complexity" evidence="1">
    <location>
        <begin position="249"/>
        <end position="261"/>
    </location>
</feature>
<name>A0A4Z1HF82_9HELO</name>
<dbReference type="OrthoDB" id="3555700at2759"/>
<dbReference type="EMBL" id="PQXJ01001487">
    <property type="protein sequence ID" value="TGO43667.1"/>
    <property type="molecule type" value="Genomic_DNA"/>
</dbReference>
<proteinExistence type="predicted"/>
<keyword evidence="2" id="KW-0812">Transmembrane</keyword>
<gene>
    <name evidence="3" type="ORF">BOTNAR_1493g00010</name>
</gene>
<feature type="region of interest" description="Disordered" evidence="1">
    <location>
        <begin position="1"/>
        <end position="110"/>
    </location>
</feature>
<evidence type="ECO:0000313" key="3">
    <source>
        <dbReference type="EMBL" id="TGO43667.1"/>
    </source>
</evidence>
<sequence length="358" mass="37456">MSASTTTTTVTVSSAHDVSPSSVPVVASSSTTISSVSSAPIISSSTPLVSFPPSSTPVVSSSSVSISTPSSSPTPSPSPSPPLLQPSISSSPVISTPPSHHTASQTLSPSHISAEPSSLLQIATPIAIPPPTSTSRSLLTQLQDALDFTSTLLGLFFVSLLTLLLTYWSTLYILRKTIGITPRDTSPIAQLKNKNKNNNPNSSSSPKSPTSLRTISSLPQKKEVGFAPHPSDTEFVLAGKKAQETNRRLSSIPQSPTTPISTTPPPSLSSPYTLFPSSQPWPIDGVQLAGLGSVSEFEKDKVEKIAQATDAEELGEPSGRKKEDVLAEADLEFQRGLRDVSGDTDATERRGGRSYGAL</sequence>
<keyword evidence="2" id="KW-1133">Transmembrane helix</keyword>
<feature type="region of interest" description="Disordered" evidence="1">
    <location>
        <begin position="185"/>
        <end position="214"/>
    </location>
</feature>